<evidence type="ECO:0000256" key="4">
    <source>
        <dbReference type="ARBA" id="ARBA00023136"/>
    </source>
</evidence>
<dbReference type="eggNOG" id="COG3339">
    <property type="taxonomic scope" value="Bacteria"/>
</dbReference>
<feature type="domain" description="DUF1232" evidence="6">
    <location>
        <begin position="23"/>
        <end position="58"/>
    </location>
</feature>
<sequence>MKISPAALYQGYRALVRNPQTRWMVIAGTLLYIFSPLDLSPDIFPIAGQLDDVMLVTLLLTELFQISLFGDGSEPGESIADKPQNSSPGRSGFWNRNPSPGGDSTSKTVSKTVDVDAVSVDD</sequence>
<dbReference type="Pfam" id="PF06803">
    <property type="entry name" value="DUF1232"/>
    <property type="match status" value="1"/>
</dbReference>
<dbReference type="InterPro" id="IPR010652">
    <property type="entry name" value="DUF1232"/>
</dbReference>
<evidence type="ECO:0000256" key="2">
    <source>
        <dbReference type="ARBA" id="ARBA00022692"/>
    </source>
</evidence>
<evidence type="ECO:0000313" key="7">
    <source>
        <dbReference type="EMBL" id="KKJ01211.1"/>
    </source>
</evidence>
<gene>
    <name evidence="7" type="ORF">PROH_02165</name>
</gene>
<keyword evidence="3" id="KW-1133">Transmembrane helix</keyword>
<feature type="compositionally biased region" description="Polar residues" evidence="5">
    <location>
        <begin position="83"/>
        <end position="111"/>
    </location>
</feature>
<reference evidence="7" key="1">
    <citation type="submission" date="2012-04" db="EMBL/GenBank/DDBJ databases">
        <authorList>
            <person name="Borisov I.G."/>
            <person name="Ivanikova N.V."/>
            <person name="Pinevich A.V."/>
        </authorList>
    </citation>
    <scope>NUCLEOTIDE SEQUENCE</scope>
    <source>
        <strain evidence="7">CALU 1027</strain>
    </source>
</reference>
<dbReference type="Proteomes" id="UP000034681">
    <property type="component" value="Unassembled WGS sequence"/>
</dbReference>
<dbReference type="GO" id="GO:0012505">
    <property type="term" value="C:endomembrane system"/>
    <property type="evidence" value="ECO:0007669"/>
    <property type="project" value="UniProtKB-SubCell"/>
</dbReference>
<keyword evidence="8" id="KW-1185">Reference proteome</keyword>
<keyword evidence="4" id="KW-0472">Membrane</keyword>
<dbReference type="RefSeq" id="WP_017713799.1">
    <property type="nucleotide sequence ID" value="NZ_KB235941.1"/>
</dbReference>
<dbReference type="EMBL" id="AJTX02000002">
    <property type="protein sequence ID" value="KKJ01211.1"/>
    <property type="molecule type" value="Genomic_DNA"/>
</dbReference>
<accession>A0A0M2PXP4</accession>
<dbReference type="OrthoDB" id="573033at2"/>
<evidence type="ECO:0000256" key="3">
    <source>
        <dbReference type="ARBA" id="ARBA00022989"/>
    </source>
</evidence>
<comment type="subcellular location">
    <subcellularLocation>
        <location evidence="1">Endomembrane system</location>
        <topology evidence="1">Multi-pass membrane protein</topology>
    </subcellularLocation>
</comment>
<evidence type="ECO:0000256" key="5">
    <source>
        <dbReference type="SAM" id="MobiDB-lite"/>
    </source>
</evidence>
<feature type="region of interest" description="Disordered" evidence="5">
    <location>
        <begin position="74"/>
        <end position="122"/>
    </location>
</feature>
<comment type="caution">
    <text evidence="7">The sequence shown here is derived from an EMBL/GenBank/DDBJ whole genome shotgun (WGS) entry which is preliminary data.</text>
</comment>
<evidence type="ECO:0000256" key="1">
    <source>
        <dbReference type="ARBA" id="ARBA00004127"/>
    </source>
</evidence>
<keyword evidence="2" id="KW-0812">Transmembrane</keyword>
<name>A0A0M2PXP4_PROHO</name>
<organism evidence="7 8">
    <name type="scientific">Prochlorothrix hollandica PCC 9006 = CALU 1027</name>
    <dbReference type="NCBI Taxonomy" id="317619"/>
    <lineage>
        <taxon>Bacteria</taxon>
        <taxon>Bacillati</taxon>
        <taxon>Cyanobacteriota</taxon>
        <taxon>Cyanophyceae</taxon>
        <taxon>Prochlorotrichales</taxon>
        <taxon>Prochlorotrichaceae</taxon>
        <taxon>Prochlorothrix</taxon>
    </lineage>
</organism>
<protein>
    <recommendedName>
        <fullName evidence="6">DUF1232 domain-containing protein</fullName>
    </recommendedName>
</protein>
<evidence type="ECO:0000313" key="8">
    <source>
        <dbReference type="Proteomes" id="UP000034681"/>
    </source>
</evidence>
<dbReference type="AlphaFoldDB" id="A0A0M2PXP4"/>
<evidence type="ECO:0000259" key="6">
    <source>
        <dbReference type="Pfam" id="PF06803"/>
    </source>
</evidence>
<dbReference type="STRING" id="317619.GCA_000332315_03607"/>
<proteinExistence type="predicted"/>